<feature type="active site" description="Proton acceptor" evidence="6">
    <location>
        <position position="280"/>
    </location>
</feature>
<dbReference type="CDD" id="cd02809">
    <property type="entry name" value="alpha_hydroxyacid_oxid_FMN"/>
    <property type="match status" value="1"/>
</dbReference>
<evidence type="ECO:0000313" key="10">
    <source>
        <dbReference type="Proteomes" id="UP001297581"/>
    </source>
</evidence>
<evidence type="ECO:0000259" key="8">
    <source>
        <dbReference type="PROSITE" id="PS51349"/>
    </source>
</evidence>
<dbReference type="PIRSF" id="PIRSF000138">
    <property type="entry name" value="Al-hdrx_acd_dh"/>
    <property type="match status" value="1"/>
</dbReference>
<dbReference type="AlphaFoldDB" id="A0AAJ1BH64"/>
<dbReference type="GO" id="GO:0010181">
    <property type="term" value="F:FMN binding"/>
    <property type="evidence" value="ECO:0007669"/>
    <property type="project" value="InterPro"/>
</dbReference>
<sequence length="386" mass="40396">MVQASTVDNLKASTAKIATHTPEPIFSLADYEKASRHMMDEGIWHYIHGGAGDGITLARNQSAFDDIRLMPRVLAAGLPDMRCSLLGGRLAAPILLAPVALQRLVHRDGELASVAAAMAQDCGFVLSTLTSSPMATVAQSAVSARKGAASAISKGASPPLWFQLYIQPDWQDTLSLIRRAEEAGFAALVITVDAPITGLRLAELRAGFSVPEHIQPVDLAGMKPAPTSLEALLAAAPNWHCIEAVCAATRLPVLLKGVLSPEDALKAKALGIAGVVVSNHGGRVLDGVPGTIECLAAVRAAVGPEMTVLLDGGIRRGSDIAKALCLGADAVLIGRPLMQALACEGALGVARMLKILKDELAMVMALLGAKRLNDLNPHCLWKQSCC</sequence>
<dbReference type="InterPro" id="IPR012133">
    <property type="entry name" value="Alpha-hydoxy_acid_DH_FMN"/>
</dbReference>
<evidence type="ECO:0000256" key="4">
    <source>
        <dbReference type="ARBA" id="ARBA00023002"/>
    </source>
</evidence>
<feature type="domain" description="FMN hydroxy acid dehydrogenase" evidence="8">
    <location>
        <begin position="20"/>
        <end position="385"/>
    </location>
</feature>
<evidence type="ECO:0000313" key="9">
    <source>
        <dbReference type="EMBL" id="MCH4294630.1"/>
    </source>
</evidence>
<feature type="binding site" evidence="7">
    <location>
        <begin position="311"/>
        <end position="315"/>
    </location>
    <ligand>
        <name>FMN</name>
        <dbReference type="ChEBI" id="CHEBI:58210"/>
    </ligand>
</feature>
<feature type="binding site" evidence="7">
    <location>
        <position position="163"/>
    </location>
    <ligand>
        <name>FMN</name>
        <dbReference type="ChEBI" id="CHEBI:58210"/>
    </ligand>
</feature>
<evidence type="ECO:0000256" key="3">
    <source>
        <dbReference type="ARBA" id="ARBA00022643"/>
    </source>
</evidence>
<keyword evidence="4" id="KW-0560">Oxidoreductase</keyword>
<comment type="cofactor">
    <cofactor evidence="1">
        <name>FMN</name>
        <dbReference type="ChEBI" id="CHEBI:58210"/>
    </cofactor>
</comment>
<dbReference type="Pfam" id="PF01070">
    <property type="entry name" value="FMN_dh"/>
    <property type="match status" value="1"/>
</dbReference>
<dbReference type="InterPro" id="IPR000262">
    <property type="entry name" value="FMN-dep_DH"/>
</dbReference>
<dbReference type="InterPro" id="IPR013785">
    <property type="entry name" value="Aldolase_TIM"/>
</dbReference>
<feature type="binding site" evidence="7">
    <location>
        <position position="191"/>
    </location>
    <ligand>
        <name>FMN</name>
        <dbReference type="ChEBI" id="CHEBI:58210"/>
    </ligand>
</feature>
<keyword evidence="3 7" id="KW-0288">FMN</keyword>
<name>A0AAJ1BH64_9GAMM</name>
<dbReference type="InterPro" id="IPR037396">
    <property type="entry name" value="FMN_HAD"/>
</dbReference>
<feature type="binding site" evidence="7">
    <location>
        <position position="165"/>
    </location>
    <ligand>
        <name>glyoxylate</name>
        <dbReference type="ChEBI" id="CHEBI:36655"/>
    </ligand>
</feature>
<dbReference type="EMBL" id="JAKUDL010000003">
    <property type="protein sequence ID" value="MCH4294630.1"/>
    <property type="molecule type" value="Genomic_DNA"/>
</dbReference>
<keyword evidence="10" id="KW-1185">Reference proteome</keyword>
<dbReference type="PANTHER" id="PTHR10578">
    <property type="entry name" value="S -2-HYDROXY-ACID OXIDASE-RELATED"/>
    <property type="match status" value="1"/>
</dbReference>
<protein>
    <submittedName>
        <fullName evidence="9">Alpha-hydroxy-acid oxidizing protein</fullName>
    </submittedName>
</protein>
<evidence type="ECO:0000256" key="7">
    <source>
        <dbReference type="PIRSR" id="PIRSR000138-2"/>
    </source>
</evidence>
<feature type="binding site" evidence="7">
    <location>
        <position position="127"/>
    </location>
    <ligand>
        <name>FMN</name>
        <dbReference type="ChEBI" id="CHEBI:58210"/>
    </ligand>
</feature>
<dbReference type="PROSITE" id="PS51349">
    <property type="entry name" value="FMN_HYDROXY_ACID_DH_2"/>
    <property type="match status" value="1"/>
</dbReference>
<feature type="binding site" evidence="7">
    <location>
        <position position="278"/>
    </location>
    <ligand>
        <name>FMN</name>
        <dbReference type="ChEBI" id="CHEBI:58210"/>
    </ligand>
</feature>
<dbReference type="RefSeq" id="WP_240590956.1">
    <property type="nucleotide sequence ID" value="NZ_JAKUDL010000003.1"/>
</dbReference>
<organism evidence="9 10">
    <name type="scientific">Shewanella zhuhaiensis</name>
    <dbReference type="NCBI Taxonomy" id="2919576"/>
    <lineage>
        <taxon>Bacteria</taxon>
        <taxon>Pseudomonadati</taxon>
        <taxon>Pseudomonadota</taxon>
        <taxon>Gammaproteobacteria</taxon>
        <taxon>Alteromonadales</taxon>
        <taxon>Shewanellaceae</taxon>
        <taxon>Shewanella</taxon>
    </lineage>
</organism>
<feature type="binding site" evidence="7">
    <location>
        <position position="280"/>
    </location>
    <ligand>
        <name>glyoxylate</name>
        <dbReference type="ChEBI" id="CHEBI:36655"/>
    </ligand>
</feature>
<reference evidence="9 10" key="1">
    <citation type="submission" date="2022-02" db="EMBL/GenBank/DDBJ databases">
        <title>The genome sequence of Shewanella sp. 3B26.</title>
        <authorList>
            <person name="Du J."/>
        </authorList>
    </citation>
    <scope>NUCLEOTIDE SEQUENCE [LARGE SCALE GENOMIC DNA]</scope>
    <source>
        <strain evidence="9 10">3B26</strain>
    </source>
</reference>
<feature type="binding site" evidence="7">
    <location>
        <position position="283"/>
    </location>
    <ligand>
        <name>glyoxylate</name>
        <dbReference type="ChEBI" id="CHEBI:36655"/>
    </ligand>
</feature>
<dbReference type="PANTHER" id="PTHR10578:SF107">
    <property type="entry name" value="2-HYDROXYACID OXIDASE 1"/>
    <property type="match status" value="1"/>
</dbReference>
<proteinExistence type="inferred from homology"/>
<evidence type="ECO:0000256" key="2">
    <source>
        <dbReference type="ARBA" id="ARBA00022630"/>
    </source>
</evidence>
<feature type="binding site" evidence="7">
    <location>
        <begin position="334"/>
        <end position="335"/>
    </location>
    <ligand>
        <name>FMN</name>
        <dbReference type="ChEBI" id="CHEBI:58210"/>
    </ligand>
</feature>
<dbReference type="Gene3D" id="3.20.20.70">
    <property type="entry name" value="Aldolase class I"/>
    <property type="match status" value="1"/>
</dbReference>
<gene>
    <name evidence="9" type="ORF">MJ923_09990</name>
</gene>
<dbReference type="Proteomes" id="UP001297581">
    <property type="component" value="Unassembled WGS sequence"/>
</dbReference>
<feature type="binding site" evidence="7">
    <location>
        <begin position="98"/>
        <end position="100"/>
    </location>
    <ligand>
        <name>FMN</name>
        <dbReference type="ChEBI" id="CHEBI:58210"/>
    </ligand>
</feature>
<keyword evidence="2 7" id="KW-0285">Flavoprotein</keyword>
<accession>A0AAJ1BH64</accession>
<feature type="binding site" evidence="7">
    <location>
        <position position="200"/>
    </location>
    <ligand>
        <name>glyoxylate</name>
        <dbReference type="ChEBI" id="CHEBI:36655"/>
    </ligand>
</feature>
<evidence type="ECO:0000256" key="5">
    <source>
        <dbReference type="ARBA" id="ARBA00024042"/>
    </source>
</evidence>
<feature type="binding site" evidence="7">
    <location>
        <position position="46"/>
    </location>
    <ligand>
        <name>glyoxylate</name>
        <dbReference type="ChEBI" id="CHEBI:36655"/>
    </ligand>
</feature>
<evidence type="ECO:0000256" key="1">
    <source>
        <dbReference type="ARBA" id="ARBA00001917"/>
    </source>
</evidence>
<dbReference type="GO" id="GO:0016491">
    <property type="term" value="F:oxidoreductase activity"/>
    <property type="evidence" value="ECO:0007669"/>
    <property type="project" value="UniProtKB-KW"/>
</dbReference>
<dbReference type="SUPFAM" id="SSF51395">
    <property type="entry name" value="FMN-linked oxidoreductases"/>
    <property type="match status" value="1"/>
</dbReference>
<comment type="caution">
    <text evidence="9">The sequence shown here is derived from an EMBL/GenBank/DDBJ whole genome shotgun (WGS) entry which is preliminary data.</text>
</comment>
<evidence type="ECO:0000256" key="6">
    <source>
        <dbReference type="PIRSR" id="PIRSR000138-1"/>
    </source>
</evidence>
<comment type="similarity">
    <text evidence="5">Belongs to the FMN-dependent alpha-hydroxy acid dehydrogenase family.</text>
</comment>
<feature type="binding site" evidence="7">
    <location>
        <position position="256"/>
    </location>
    <ligand>
        <name>FMN</name>
        <dbReference type="ChEBI" id="CHEBI:58210"/>
    </ligand>
</feature>